<sequence length="178" mass="18309">MTTFATARRLALSTTAALLLSAACIGAAIAPAAAAEPATAGAMTPNAPLTLADWQAAVGTQLDARLSAPATAFTRHDHLIAVVAVSIDAEGRFADARITESSGVRAVDQRVLALAGDLAYPPLPAGYRGRPRTVLMQAYFGQASSPEELTRHEQSVKALASRPAPKHDAVQTAAIPSS</sequence>
<dbReference type="OrthoDB" id="7583666at2"/>
<feature type="chain" id="PRO_5021975501" evidence="6">
    <location>
        <begin position="35"/>
        <end position="178"/>
    </location>
</feature>
<organism evidence="7 8">
    <name type="scientific">Alterirhizorhabdus solaris</name>
    <dbReference type="NCBI Taxonomy" id="2529389"/>
    <lineage>
        <taxon>Bacteria</taxon>
        <taxon>Pseudomonadati</taxon>
        <taxon>Pseudomonadota</taxon>
        <taxon>Alphaproteobacteria</taxon>
        <taxon>Sphingomonadales</taxon>
        <taxon>Rhizorhabdaceae</taxon>
        <taxon>Alterirhizorhabdus</taxon>
    </lineage>
</organism>
<feature type="region of interest" description="Disordered" evidence="5">
    <location>
        <begin position="150"/>
        <end position="178"/>
    </location>
</feature>
<evidence type="ECO:0000256" key="5">
    <source>
        <dbReference type="SAM" id="MobiDB-lite"/>
    </source>
</evidence>
<evidence type="ECO:0000256" key="4">
    <source>
        <dbReference type="ARBA" id="ARBA00023136"/>
    </source>
</evidence>
<dbReference type="InterPro" id="IPR006260">
    <property type="entry name" value="TonB/TolA_C"/>
</dbReference>
<dbReference type="EMBL" id="VNIM01000047">
    <property type="protein sequence ID" value="TVV73369.1"/>
    <property type="molecule type" value="Genomic_DNA"/>
</dbReference>
<evidence type="ECO:0000313" key="8">
    <source>
        <dbReference type="Proteomes" id="UP000318681"/>
    </source>
</evidence>
<evidence type="ECO:0000313" key="7">
    <source>
        <dbReference type="EMBL" id="TVV73369.1"/>
    </source>
</evidence>
<dbReference type="RefSeq" id="WP_145152141.1">
    <property type="nucleotide sequence ID" value="NZ_VNIM01000047.1"/>
</dbReference>
<dbReference type="SUPFAM" id="SSF74653">
    <property type="entry name" value="TolA/TonB C-terminal domain"/>
    <property type="match status" value="1"/>
</dbReference>
<proteinExistence type="predicted"/>
<feature type="signal peptide" evidence="6">
    <location>
        <begin position="1"/>
        <end position="34"/>
    </location>
</feature>
<keyword evidence="6" id="KW-0732">Signal</keyword>
<accession>A0A558R1X3</accession>
<keyword evidence="8" id="KW-1185">Reference proteome</keyword>
<comment type="caution">
    <text evidence="7">The sequence shown here is derived from an EMBL/GenBank/DDBJ whole genome shotgun (WGS) entry which is preliminary data.</text>
</comment>
<dbReference type="AlphaFoldDB" id="A0A558R1X3"/>
<evidence type="ECO:0000256" key="1">
    <source>
        <dbReference type="ARBA" id="ARBA00004167"/>
    </source>
</evidence>
<protein>
    <submittedName>
        <fullName evidence="7">TonB C-terminal domain-containing protein</fullName>
    </submittedName>
</protein>
<dbReference type="PROSITE" id="PS51318">
    <property type="entry name" value="TAT"/>
    <property type="match status" value="1"/>
</dbReference>
<evidence type="ECO:0000256" key="3">
    <source>
        <dbReference type="ARBA" id="ARBA00022989"/>
    </source>
</evidence>
<keyword evidence="2" id="KW-0812">Transmembrane</keyword>
<dbReference type="Pfam" id="PF13103">
    <property type="entry name" value="TonB_2"/>
    <property type="match status" value="1"/>
</dbReference>
<keyword evidence="3" id="KW-1133">Transmembrane helix</keyword>
<dbReference type="GO" id="GO:0016020">
    <property type="term" value="C:membrane"/>
    <property type="evidence" value="ECO:0007669"/>
    <property type="project" value="UniProtKB-SubCell"/>
</dbReference>
<dbReference type="Gene3D" id="3.30.1150.10">
    <property type="match status" value="1"/>
</dbReference>
<comment type="subcellular location">
    <subcellularLocation>
        <location evidence="1">Membrane</location>
        <topology evidence="1">Single-pass membrane protein</topology>
    </subcellularLocation>
</comment>
<evidence type="ECO:0000256" key="2">
    <source>
        <dbReference type="ARBA" id="ARBA00022692"/>
    </source>
</evidence>
<dbReference type="Proteomes" id="UP000318681">
    <property type="component" value="Unassembled WGS sequence"/>
</dbReference>
<evidence type="ECO:0000256" key="6">
    <source>
        <dbReference type="SAM" id="SignalP"/>
    </source>
</evidence>
<keyword evidence="4" id="KW-0472">Membrane</keyword>
<gene>
    <name evidence="7" type="ORF">FOY91_12220</name>
</gene>
<dbReference type="InterPro" id="IPR006311">
    <property type="entry name" value="TAT_signal"/>
</dbReference>
<dbReference type="NCBIfam" id="TIGR01352">
    <property type="entry name" value="tonB_Cterm"/>
    <property type="match status" value="1"/>
</dbReference>
<name>A0A558R1X3_9SPHN</name>
<reference evidence="7 8" key="1">
    <citation type="submission" date="2019-07" db="EMBL/GenBank/DDBJ databases">
        <title>Sphingomonas solaris sp. nov., isolated from a solar panel from Boston, Massachusetts.</title>
        <authorList>
            <person name="Tanner K."/>
            <person name="Pascual J."/>
            <person name="Mancuso C."/>
            <person name="Pereto J."/>
            <person name="Khalil A."/>
            <person name="Vilanova C."/>
        </authorList>
    </citation>
    <scope>NUCLEOTIDE SEQUENCE [LARGE SCALE GENOMIC DNA]</scope>
    <source>
        <strain evidence="7 8">R4DWN</strain>
    </source>
</reference>